<reference evidence="2" key="1">
    <citation type="submission" date="2020-04" db="EMBL/GenBank/DDBJ databases">
        <authorList>
            <person name="Neveu A P."/>
        </authorList>
    </citation>
    <scope>NUCLEOTIDE SEQUENCE</scope>
    <source>
        <tissue evidence="2">Whole embryo</tissue>
    </source>
</reference>
<dbReference type="InterPro" id="IPR037693">
    <property type="entry name" value="CCDC15"/>
</dbReference>
<proteinExistence type="evidence at transcript level"/>
<accession>A0A6F9D920</accession>
<evidence type="ECO:0000313" key="2">
    <source>
        <dbReference type="EMBL" id="CAB3228220.1"/>
    </source>
</evidence>
<evidence type="ECO:0000256" key="1">
    <source>
        <dbReference type="SAM" id="MobiDB-lite"/>
    </source>
</evidence>
<sequence length="577" mass="65228">MNRLPLVNLNVIGTRPEPVVPDGVWIEVQPHVETNEASHNAELEEQRINAANRDKTERLRKFQKDVKRRVTRAAYLQRSNVANMETKQMEHEIDMLYRSASAAEKATPKKNRCSYNVNPITIDCSGKISAVELPYSDIPEKVQPIAKLDERSQEHEGLVKEARKRLVQNLIAPLSKPTPSSNEDSTKLLLPGGVWGTSSTRDKSAVRTQADDFSEDQAPEIPNEQDHEVQTVPAVSAPDDVALKSVQESIIQNLSSKIDDSERLTDISTAPNMNDGAGDSLHLPPCHVSSKIPSVVHFNVDSHHWKSEVVQCDDMPVQSHHVSKSAEAGDMPLRISENIVPRRNGGRKIQLGVECFKPPVLHPGAVALDERKANQRARWLSRRVFADAERERTREQARMRDHQQRVERLREAKERERAEIEQKSRDQVDAIRIADEQLRQQVKKEERQRARAKQTKVRKEKQDLRFVRAMKSQLRERVEQNKMELPPLCMCASTFWQTDPGTCANNCLFYKNHEAYAKALEAVLQAVERNMGPFHKDALQRSAISLPLDSDTGPTPFSARRSTSARSQSSSLSVGKL</sequence>
<dbReference type="AlphaFoldDB" id="A0A6F9D920"/>
<dbReference type="GO" id="GO:0005813">
    <property type="term" value="C:centrosome"/>
    <property type="evidence" value="ECO:0007669"/>
    <property type="project" value="TreeGrafter"/>
</dbReference>
<name>A0A6F9D920_9ASCI</name>
<organism evidence="2">
    <name type="scientific">Phallusia mammillata</name>
    <dbReference type="NCBI Taxonomy" id="59560"/>
    <lineage>
        <taxon>Eukaryota</taxon>
        <taxon>Metazoa</taxon>
        <taxon>Chordata</taxon>
        <taxon>Tunicata</taxon>
        <taxon>Ascidiacea</taxon>
        <taxon>Phlebobranchia</taxon>
        <taxon>Ascidiidae</taxon>
        <taxon>Phallusia</taxon>
    </lineage>
</organism>
<feature type="region of interest" description="Disordered" evidence="1">
    <location>
        <begin position="546"/>
        <end position="577"/>
    </location>
</feature>
<dbReference type="EMBL" id="LR783644">
    <property type="protein sequence ID" value="CAB3228220.1"/>
    <property type="molecule type" value="mRNA"/>
</dbReference>
<dbReference type="PANTHER" id="PTHR14817:SF2">
    <property type="entry name" value="COILED-COIL DOMAIN-CONTAINING PROTEIN 15"/>
    <property type="match status" value="1"/>
</dbReference>
<protein>
    <submittedName>
        <fullName evidence="2">Chromatin assembly factor 1 subunit A-A</fullName>
    </submittedName>
</protein>
<feature type="compositionally biased region" description="Low complexity" evidence="1">
    <location>
        <begin position="558"/>
        <end position="577"/>
    </location>
</feature>
<feature type="region of interest" description="Disordered" evidence="1">
    <location>
        <begin position="390"/>
        <end position="425"/>
    </location>
</feature>
<gene>
    <name evidence="2" type="primary">Ccdc153-001</name>
</gene>
<dbReference type="PANTHER" id="PTHR14817">
    <property type="entry name" value="COILED-COIL DOMAIN-CONTAINING PROTEIN 15"/>
    <property type="match status" value="1"/>
</dbReference>
<feature type="region of interest" description="Disordered" evidence="1">
    <location>
        <begin position="174"/>
        <end position="204"/>
    </location>
</feature>